<dbReference type="GO" id="GO:0003676">
    <property type="term" value="F:nucleic acid binding"/>
    <property type="evidence" value="ECO:0007669"/>
    <property type="project" value="InterPro"/>
</dbReference>
<dbReference type="PIRSF" id="PIRSF004553">
    <property type="entry name" value="CHP00095"/>
    <property type="match status" value="1"/>
</dbReference>
<dbReference type="InterPro" id="IPR002052">
    <property type="entry name" value="DNA_methylase_N6_adenine_CS"/>
</dbReference>
<dbReference type="Pfam" id="PF03602">
    <property type="entry name" value="Cons_hypoth95"/>
    <property type="match status" value="1"/>
</dbReference>
<dbReference type="CDD" id="cd02440">
    <property type="entry name" value="AdoMet_MTases"/>
    <property type="match status" value="1"/>
</dbReference>
<dbReference type="GO" id="GO:0008168">
    <property type="term" value="F:methyltransferase activity"/>
    <property type="evidence" value="ECO:0007669"/>
    <property type="project" value="UniProtKB-KW"/>
</dbReference>
<dbReference type="Proteomes" id="UP000823613">
    <property type="component" value="Unassembled WGS sequence"/>
</dbReference>
<dbReference type="SUPFAM" id="SSF53335">
    <property type="entry name" value="S-adenosyl-L-methionine-dependent methyltransferases"/>
    <property type="match status" value="1"/>
</dbReference>
<dbReference type="PROSITE" id="PS00092">
    <property type="entry name" value="N6_MTASE"/>
    <property type="match status" value="1"/>
</dbReference>
<evidence type="ECO:0000256" key="1">
    <source>
        <dbReference type="ARBA" id="ARBA00022603"/>
    </source>
</evidence>
<sequence length="176" mass="20398">MLRVVGGIYKRRKLEQPPLNITRATKDIAKEGLFNSLGDIKNKTFLDCFSGSGAIAIEAYSRGAKVTLIENNLEAIKTIKNNLNSLKITEICTHFDDFYKVINKINNSFNYVFIDPPYIYNIDLEFVNNLYKLNIINLDSVIIIERDKELDKELLDKFNFKLLKYSKTLMYILRSK</sequence>
<reference evidence="3" key="2">
    <citation type="journal article" date="2021" name="PeerJ">
        <title>Extensive microbial diversity within the chicken gut microbiome revealed by metagenomics and culture.</title>
        <authorList>
            <person name="Gilroy R."/>
            <person name="Ravi A."/>
            <person name="Getino M."/>
            <person name="Pursley I."/>
            <person name="Horton D.L."/>
            <person name="Alikhan N.F."/>
            <person name="Baker D."/>
            <person name="Gharbi K."/>
            <person name="Hall N."/>
            <person name="Watson M."/>
            <person name="Adriaenssens E.M."/>
            <person name="Foster-Nyarko E."/>
            <person name="Jarju S."/>
            <person name="Secka A."/>
            <person name="Antonio M."/>
            <person name="Oren A."/>
            <person name="Chaudhuri R.R."/>
            <person name="La Ragione R."/>
            <person name="Hildebrand F."/>
            <person name="Pallen M.J."/>
        </authorList>
    </citation>
    <scope>NUCLEOTIDE SEQUENCE</scope>
    <source>
        <strain evidence="3">11159</strain>
    </source>
</reference>
<proteinExistence type="predicted"/>
<evidence type="ECO:0000313" key="4">
    <source>
        <dbReference type="Proteomes" id="UP000823613"/>
    </source>
</evidence>
<evidence type="ECO:0000256" key="2">
    <source>
        <dbReference type="ARBA" id="ARBA00022679"/>
    </source>
</evidence>
<dbReference type="InterPro" id="IPR004398">
    <property type="entry name" value="RNA_MeTrfase_RsmD"/>
</dbReference>
<dbReference type="GO" id="GO:0031167">
    <property type="term" value="P:rRNA methylation"/>
    <property type="evidence" value="ECO:0007669"/>
    <property type="project" value="InterPro"/>
</dbReference>
<reference evidence="3" key="1">
    <citation type="submission" date="2020-10" db="EMBL/GenBank/DDBJ databases">
        <authorList>
            <person name="Gilroy R."/>
        </authorList>
    </citation>
    <scope>NUCLEOTIDE SEQUENCE</scope>
    <source>
        <strain evidence="3">11159</strain>
    </source>
</reference>
<gene>
    <name evidence="3" type="ORF">IAC58_06015</name>
</gene>
<dbReference type="Gene3D" id="3.40.50.150">
    <property type="entry name" value="Vaccinia Virus protein VP39"/>
    <property type="match status" value="1"/>
</dbReference>
<organism evidence="3 4">
    <name type="scientific">Candidatus Onthovivens merdipullorum</name>
    <dbReference type="NCBI Taxonomy" id="2840889"/>
    <lineage>
        <taxon>Bacteria</taxon>
        <taxon>Bacillati</taxon>
        <taxon>Bacillota</taxon>
        <taxon>Bacilli</taxon>
        <taxon>Bacillales</taxon>
        <taxon>Candidatus Onthovivens</taxon>
    </lineage>
</organism>
<dbReference type="AlphaFoldDB" id="A0A9D9GXM7"/>
<keyword evidence="1 3" id="KW-0489">Methyltransferase</keyword>
<dbReference type="PANTHER" id="PTHR43542:SF1">
    <property type="entry name" value="METHYLTRANSFERASE"/>
    <property type="match status" value="1"/>
</dbReference>
<comment type="caution">
    <text evidence="3">The sequence shown here is derived from an EMBL/GenBank/DDBJ whole genome shotgun (WGS) entry which is preliminary data.</text>
</comment>
<dbReference type="InterPro" id="IPR029063">
    <property type="entry name" value="SAM-dependent_MTases_sf"/>
</dbReference>
<keyword evidence="2" id="KW-0808">Transferase</keyword>
<evidence type="ECO:0000313" key="3">
    <source>
        <dbReference type="EMBL" id="MBO8428077.1"/>
    </source>
</evidence>
<dbReference type="EMBL" id="JADIMY010000117">
    <property type="protein sequence ID" value="MBO8428077.1"/>
    <property type="molecule type" value="Genomic_DNA"/>
</dbReference>
<name>A0A9D9GXM7_9BACL</name>
<protein>
    <submittedName>
        <fullName evidence="3">RsmD family RNA methyltransferase</fullName>
    </submittedName>
</protein>
<accession>A0A9D9GXM7</accession>
<dbReference type="PANTHER" id="PTHR43542">
    <property type="entry name" value="METHYLTRANSFERASE"/>
    <property type="match status" value="1"/>
</dbReference>